<dbReference type="OrthoDB" id="20837at2"/>
<dbReference type="RefSeq" id="WP_145257085.1">
    <property type="nucleotide sequence ID" value="NZ_CP036279.1"/>
</dbReference>
<dbReference type="Proteomes" id="UP000317093">
    <property type="component" value="Chromosome"/>
</dbReference>
<dbReference type="PANTHER" id="PTHR42923">
    <property type="entry name" value="PROTOPORPHYRINOGEN OXIDASE"/>
    <property type="match status" value="1"/>
</dbReference>
<dbReference type="AlphaFoldDB" id="A0A518B1C4"/>
<gene>
    <name evidence="2" type="ORF">Pan216_16020</name>
</gene>
<evidence type="ECO:0000259" key="1">
    <source>
        <dbReference type="Pfam" id="PF01593"/>
    </source>
</evidence>
<dbReference type="InterPro" id="IPR002937">
    <property type="entry name" value="Amino_oxidase"/>
</dbReference>
<sequence length="414" mass="47242">MKIAILGTGISGLFCAYLLQRHHDLAVYEANEYVGGHAHTVDVSLDDKPFAVDTGFIVFNPATYPNFIKLLDRLGVPSRETSMSFSVRCDPTGLEYGSDSLNALFAQRRNLVRPRFLGLIQEILRFNQAGRTFLAHGDEKTTLGSFLEIGRFSQSLLEHYILPMGAAIWSTDPKRLSEFPARCFLRFFENHGLLHAFGHPIWRTVEGGSRTYVRAISAGFTDRIRTKTPIERVIRHEDHVEITPRDGESERFDQVIIATHADQALRLLADASETERQLLRAFPYQANDVVLHTDRRLLPRSQRAWSSWNYRASGEHSQRVAVTYNLSMLQHHQTSEPFCVTLNQTDQIDSDKILRRMTYHHPTYGLDSFDAQRRYNEIGGRRRTHFCGAYWGYGFHEDGVKSALRVAQALGATW</sequence>
<dbReference type="Pfam" id="PF01593">
    <property type="entry name" value="Amino_oxidase"/>
    <property type="match status" value="1"/>
</dbReference>
<reference evidence="2 3" key="1">
    <citation type="submission" date="2019-02" db="EMBL/GenBank/DDBJ databases">
        <title>Deep-cultivation of Planctomycetes and their phenomic and genomic characterization uncovers novel biology.</title>
        <authorList>
            <person name="Wiegand S."/>
            <person name="Jogler M."/>
            <person name="Boedeker C."/>
            <person name="Pinto D."/>
            <person name="Vollmers J."/>
            <person name="Rivas-Marin E."/>
            <person name="Kohn T."/>
            <person name="Peeters S.H."/>
            <person name="Heuer A."/>
            <person name="Rast P."/>
            <person name="Oberbeckmann S."/>
            <person name="Bunk B."/>
            <person name="Jeske O."/>
            <person name="Meyerdierks A."/>
            <person name="Storesund J.E."/>
            <person name="Kallscheuer N."/>
            <person name="Luecker S."/>
            <person name="Lage O.M."/>
            <person name="Pohl T."/>
            <person name="Merkel B.J."/>
            <person name="Hornburger P."/>
            <person name="Mueller R.-W."/>
            <person name="Bruemmer F."/>
            <person name="Labrenz M."/>
            <person name="Spormann A.M."/>
            <person name="Op den Camp H."/>
            <person name="Overmann J."/>
            <person name="Amann R."/>
            <person name="Jetten M.S.M."/>
            <person name="Mascher T."/>
            <person name="Medema M.H."/>
            <person name="Devos D.P."/>
            <person name="Kaster A.-K."/>
            <person name="Ovreas L."/>
            <person name="Rohde M."/>
            <person name="Galperin M.Y."/>
            <person name="Jogler C."/>
        </authorList>
    </citation>
    <scope>NUCLEOTIDE SEQUENCE [LARGE SCALE GENOMIC DNA]</scope>
    <source>
        <strain evidence="2 3">Pan216</strain>
    </source>
</reference>
<dbReference type="PANTHER" id="PTHR42923:SF17">
    <property type="entry name" value="AMINE OXIDASE DOMAIN-CONTAINING PROTEIN"/>
    <property type="match status" value="1"/>
</dbReference>
<evidence type="ECO:0000313" key="2">
    <source>
        <dbReference type="EMBL" id="QDU60752.1"/>
    </source>
</evidence>
<dbReference type="KEGG" id="knv:Pan216_16020"/>
<dbReference type="GO" id="GO:0016491">
    <property type="term" value="F:oxidoreductase activity"/>
    <property type="evidence" value="ECO:0007669"/>
    <property type="project" value="InterPro"/>
</dbReference>
<dbReference type="Gene3D" id="3.50.50.60">
    <property type="entry name" value="FAD/NAD(P)-binding domain"/>
    <property type="match status" value="2"/>
</dbReference>
<dbReference type="InterPro" id="IPR050464">
    <property type="entry name" value="Zeta_carotene_desat/Oxidored"/>
</dbReference>
<evidence type="ECO:0000313" key="3">
    <source>
        <dbReference type="Proteomes" id="UP000317093"/>
    </source>
</evidence>
<accession>A0A518B1C4</accession>
<keyword evidence="3" id="KW-1185">Reference proteome</keyword>
<feature type="domain" description="Amine oxidase" evidence="1">
    <location>
        <begin position="10"/>
        <end position="302"/>
    </location>
</feature>
<dbReference type="SUPFAM" id="SSF51905">
    <property type="entry name" value="FAD/NAD(P)-binding domain"/>
    <property type="match status" value="1"/>
</dbReference>
<proteinExistence type="predicted"/>
<name>A0A518B1C4_9BACT</name>
<dbReference type="EMBL" id="CP036279">
    <property type="protein sequence ID" value="QDU60752.1"/>
    <property type="molecule type" value="Genomic_DNA"/>
</dbReference>
<organism evidence="2 3">
    <name type="scientific">Kolteria novifilia</name>
    <dbReference type="NCBI Taxonomy" id="2527975"/>
    <lineage>
        <taxon>Bacteria</taxon>
        <taxon>Pseudomonadati</taxon>
        <taxon>Planctomycetota</taxon>
        <taxon>Planctomycetia</taxon>
        <taxon>Kolteriales</taxon>
        <taxon>Kolteriaceae</taxon>
        <taxon>Kolteria</taxon>
    </lineage>
</organism>
<dbReference type="InterPro" id="IPR036188">
    <property type="entry name" value="FAD/NAD-bd_sf"/>
</dbReference>
<protein>
    <submittedName>
        <fullName evidence="2">Protoporphyrinogen oxidase</fullName>
    </submittedName>
</protein>